<accession>A0A1M6MXY7</accession>
<keyword evidence="3" id="KW-0560">Oxidoreductase</keyword>
<dbReference type="InterPro" id="IPR023210">
    <property type="entry name" value="NADP_OxRdtase_dom"/>
</dbReference>
<dbReference type="AlphaFoldDB" id="A0A1M6MXY7"/>
<dbReference type="RefSeq" id="WP_073273869.1">
    <property type="nucleotide sequence ID" value="NZ_FRAC01000007.1"/>
</dbReference>
<comment type="similarity">
    <text evidence="1">Belongs to the shaker potassium channel beta subunit family.</text>
</comment>
<organism evidence="5 6">
    <name type="scientific">Anaerocolumna jejuensis DSM 15929</name>
    <dbReference type="NCBI Taxonomy" id="1121322"/>
    <lineage>
        <taxon>Bacteria</taxon>
        <taxon>Bacillati</taxon>
        <taxon>Bacillota</taxon>
        <taxon>Clostridia</taxon>
        <taxon>Lachnospirales</taxon>
        <taxon>Lachnospiraceae</taxon>
        <taxon>Anaerocolumna</taxon>
    </lineage>
</organism>
<sequence>MIYSAKENRYQTMEYRRCGKSGLMLPVMSLGLWHNFGGESSFENAREIILGSFDLGITHFDLANNYGPPAGSAEETFGRILSKDLKAYRDEILVTTKAGYGMWEGPYGDGGSRKYLVSSLDQSLKRMKLDYVDIFYHHRPDPETPLEETMEALALLVQQGKALYIGLSNYSNELLKEASVILKDLGVRCLIHQHNYSMLNQQNASLKPVLKEEGIGSIAFCPLAQGLLTNKYIHGIPKDSRAAGKSIFLGPEAITENVIQKIVKLNEIAETRNQNLAQMALTWALQTGELTSVILGASKLSQIQDNLGALKRLTLSEKELQTIDTILLS</sequence>
<dbReference type="GO" id="GO:0051596">
    <property type="term" value="P:methylglyoxal catabolic process"/>
    <property type="evidence" value="ECO:0007669"/>
    <property type="project" value="TreeGrafter"/>
</dbReference>
<keyword evidence="6" id="KW-1185">Reference proteome</keyword>
<evidence type="ECO:0000313" key="5">
    <source>
        <dbReference type="EMBL" id="SHJ88308.1"/>
    </source>
</evidence>
<dbReference type="Gene3D" id="3.20.20.100">
    <property type="entry name" value="NADP-dependent oxidoreductase domain"/>
    <property type="match status" value="1"/>
</dbReference>
<proteinExistence type="inferred from homology"/>
<dbReference type="InterPro" id="IPR005399">
    <property type="entry name" value="K_chnl_volt-dep_bsu_KCNAB-rel"/>
</dbReference>
<gene>
    <name evidence="5" type="ORF">SAMN02745136_01227</name>
</gene>
<dbReference type="PANTHER" id="PTHR43150:SF4">
    <property type="entry name" value="L-GLYCERALDEHYDE 3-PHOSPHATE REDUCTASE"/>
    <property type="match status" value="1"/>
</dbReference>
<dbReference type="EMBL" id="FRAC01000007">
    <property type="protein sequence ID" value="SHJ88308.1"/>
    <property type="molecule type" value="Genomic_DNA"/>
</dbReference>
<dbReference type="Proteomes" id="UP000184386">
    <property type="component" value="Unassembled WGS sequence"/>
</dbReference>
<dbReference type="InterPro" id="IPR036812">
    <property type="entry name" value="NAD(P)_OxRdtase_dom_sf"/>
</dbReference>
<dbReference type="SUPFAM" id="SSF51430">
    <property type="entry name" value="NAD(P)-linked oxidoreductase"/>
    <property type="match status" value="1"/>
</dbReference>
<evidence type="ECO:0000313" key="6">
    <source>
        <dbReference type="Proteomes" id="UP000184386"/>
    </source>
</evidence>
<dbReference type="GO" id="GO:0016491">
    <property type="term" value="F:oxidoreductase activity"/>
    <property type="evidence" value="ECO:0007669"/>
    <property type="project" value="UniProtKB-KW"/>
</dbReference>
<evidence type="ECO:0000256" key="1">
    <source>
        <dbReference type="ARBA" id="ARBA00006515"/>
    </source>
</evidence>
<dbReference type="STRING" id="1121322.SAMN02745136_01227"/>
<dbReference type="Pfam" id="PF00248">
    <property type="entry name" value="Aldo_ket_red"/>
    <property type="match status" value="1"/>
</dbReference>
<protein>
    <submittedName>
        <fullName evidence="5">L-glyceraldehyde 3-phosphate reductase</fullName>
    </submittedName>
</protein>
<evidence type="ECO:0000256" key="3">
    <source>
        <dbReference type="ARBA" id="ARBA00023002"/>
    </source>
</evidence>
<evidence type="ECO:0000256" key="2">
    <source>
        <dbReference type="ARBA" id="ARBA00022857"/>
    </source>
</evidence>
<keyword evidence="2" id="KW-0521">NADP</keyword>
<reference evidence="5 6" key="1">
    <citation type="submission" date="2016-11" db="EMBL/GenBank/DDBJ databases">
        <authorList>
            <person name="Jaros S."/>
            <person name="Januszkiewicz K."/>
            <person name="Wedrychowicz H."/>
        </authorList>
    </citation>
    <scope>NUCLEOTIDE SEQUENCE [LARGE SCALE GENOMIC DNA]</scope>
    <source>
        <strain evidence="5 6">DSM 15929</strain>
    </source>
</reference>
<dbReference type="OrthoDB" id="9804790at2"/>
<dbReference type="PANTHER" id="PTHR43150">
    <property type="entry name" value="HYPERKINETIC, ISOFORM M"/>
    <property type="match status" value="1"/>
</dbReference>
<feature type="domain" description="NADP-dependent oxidoreductase" evidence="4">
    <location>
        <begin position="28"/>
        <end position="326"/>
    </location>
</feature>
<evidence type="ECO:0000259" key="4">
    <source>
        <dbReference type="Pfam" id="PF00248"/>
    </source>
</evidence>
<name>A0A1M6MXY7_9FIRM</name>